<evidence type="ECO:0008006" key="4">
    <source>
        <dbReference type="Google" id="ProtNLM"/>
    </source>
</evidence>
<name>A0A841J5D6_9SPHN</name>
<sequence length="214" mass="23258">MRAILLIASATLGLLPHLACASSVVVGHYRVAEGPDVAGELVLTRDGRFEYGLAAGALDERAQGRWEMIGGRACLFTEPKPLAPVFAKAPILPVDGAVPTLLVTWPDGRGIAGVDFRMGFDSGEPLEGYTQDYGWSMPEGDARLPRWVELSVPMHQLASARIAFETADRGMMHVVLTPNDLGVVDFEAACLEAKEDSVILHRREGDMRFRRGED</sequence>
<accession>A0A841J5D6</accession>
<evidence type="ECO:0000256" key="1">
    <source>
        <dbReference type="SAM" id="SignalP"/>
    </source>
</evidence>
<dbReference type="AlphaFoldDB" id="A0A841J5D6"/>
<evidence type="ECO:0000313" key="3">
    <source>
        <dbReference type="Proteomes" id="UP000552700"/>
    </source>
</evidence>
<evidence type="ECO:0000313" key="2">
    <source>
        <dbReference type="EMBL" id="MBB6123758.1"/>
    </source>
</evidence>
<proteinExistence type="predicted"/>
<protein>
    <recommendedName>
        <fullName evidence="4">Lipoprotein</fullName>
    </recommendedName>
</protein>
<feature type="signal peptide" evidence="1">
    <location>
        <begin position="1"/>
        <end position="21"/>
    </location>
</feature>
<dbReference type="Proteomes" id="UP000552700">
    <property type="component" value="Unassembled WGS sequence"/>
</dbReference>
<comment type="caution">
    <text evidence="2">The sequence shown here is derived from an EMBL/GenBank/DDBJ whole genome shotgun (WGS) entry which is preliminary data.</text>
</comment>
<dbReference type="RefSeq" id="WP_184079175.1">
    <property type="nucleotide sequence ID" value="NZ_JACIJP010000002.1"/>
</dbReference>
<keyword evidence="3" id="KW-1185">Reference proteome</keyword>
<feature type="chain" id="PRO_5032733026" description="Lipoprotein" evidence="1">
    <location>
        <begin position="22"/>
        <end position="214"/>
    </location>
</feature>
<organism evidence="2 3">
    <name type="scientific">Sphingobium subterraneum</name>
    <dbReference type="NCBI Taxonomy" id="627688"/>
    <lineage>
        <taxon>Bacteria</taxon>
        <taxon>Pseudomonadati</taxon>
        <taxon>Pseudomonadota</taxon>
        <taxon>Alphaproteobacteria</taxon>
        <taxon>Sphingomonadales</taxon>
        <taxon>Sphingomonadaceae</taxon>
        <taxon>Sphingobium</taxon>
    </lineage>
</organism>
<reference evidence="2 3" key="1">
    <citation type="submission" date="2020-08" db="EMBL/GenBank/DDBJ databases">
        <title>Genomic Encyclopedia of Type Strains, Phase IV (KMG-IV): sequencing the most valuable type-strain genomes for metagenomic binning, comparative biology and taxonomic classification.</title>
        <authorList>
            <person name="Goeker M."/>
        </authorList>
    </citation>
    <scope>NUCLEOTIDE SEQUENCE [LARGE SCALE GENOMIC DNA]</scope>
    <source>
        <strain evidence="2 3">DSM 102255</strain>
    </source>
</reference>
<dbReference type="EMBL" id="JACIJP010000002">
    <property type="protein sequence ID" value="MBB6123758.1"/>
    <property type="molecule type" value="Genomic_DNA"/>
</dbReference>
<keyword evidence="1" id="KW-0732">Signal</keyword>
<gene>
    <name evidence="2" type="ORF">FHS92_001487</name>
</gene>